<dbReference type="AlphaFoldDB" id="A0A1E8PWN5"/>
<evidence type="ECO:0000313" key="1">
    <source>
        <dbReference type="EMBL" id="OFJ50713.1"/>
    </source>
</evidence>
<dbReference type="RefSeq" id="WP_070356047.1">
    <property type="nucleotide sequence ID" value="NZ_CP043474.1"/>
</dbReference>
<accession>A0A1E8PWN5</accession>
<proteinExistence type="predicted"/>
<dbReference type="EMBL" id="MCHX01000099">
    <property type="protein sequence ID" value="OFJ50713.1"/>
    <property type="molecule type" value="Genomic_DNA"/>
</dbReference>
<evidence type="ECO:0000313" key="2">
    <source>
        <dbReference type="Proteomes" id="UP000178953"/>
    </source>
</evidence>
<keyword evidence="2" id="KW-1185">Reference proteome</keyword>
<gene>
    <name evidence="1" type="ORF">BEL07_26610</name>
</gene>
<dbReference type="Proteomes" id="UP000178953">
    <property type="component" value="Unassembled WGS sequence"/>
</dbReference>
<sequence length="77" mass="8757">MIEDAAASQARLLLATLSAQVADCTTRLSVVEGRLQRRTYCASTDRRQRHDLRRELTEMQRLIANLHDRFPHLAAPA</sequence>
<dbReference type="OrthoDB" id="4764105at2"/>
<protein>
    <recommendedName>
        <fullName evidence="3">Transposase</fullName>
    </recommendedName>
</protein>
<evidence type="ECO:0008006" key="3">
    <source>
        <dbReference type="Google" id="ProtNLM"/>
    </source>
</evidence>
<reference evidence="1 2" key="1">
    <citation type="submission" date="2016-09" db="EMBL/GenBank/DDBJ databases">
        <title>genome sequence of Mycobacterium sp. 739 SCH.</title>
        <authorList>
            <person name="Greninger A.L."/>
            <person name="Qin X."/>
            <person name="Jerome K."/>
            <person name="Vora S."/>
            <person name="Quinn K."/>
        </authorList>
    </citation>
    <scope>NUCLEOTIDE SEQUENCE [LARGE SCALE GENOMIC DNA]</scope>
    <source>
        <strain evidence="1 2">SCH</strain>
    </source>
</reference>
<comment type="caution">
    <text evidence="1">The sequence shown here is derived from an EMBL/GenBank/DDBJ whole genome shotgun (WGS) entry which is preliminary data.</text>
</comment>
<name>A0A1E8PWN5_9MYCO</name>
<organism evidence="1 2">
    <name type="scientific">Mycolicibacterium grossiae</name>
    <dbReference type="NCBI Taxonomy" id="1552759"/>
    <lineage>
        <taxon>Bacteria</taxon>
        <taxon>Bacillati</taxon>
        <taxon>Actinomycetota</taxon>
        <taxon>Actinomycetes</taxon>
        <taxon>Mycobacteriales</taxon>
        <taxon>Mycobacteriaceae</taxon>
        <taxon>Mycolicibacterium</taxon>
    </lineage>
</organism>